<keyword evidence="5" id="KW-0811">Translocation</keyword>
<dbReference type="GO" id="GO:0006405">
    <property type="term" value="P:RNA export from nucleus"/>
    <property type="evidence" value="ECO:0007669"/>
    <property type="project" value="TreeGrafter"/>
</dbReference>
<evidence type="ECO:0000256" key="3">
    <source>
        <dbReference type="ARBA" id="ARBA00022816"/>
    </source>
</evidence>
<dbReference type="GO" id="GO:0006606">
    <property type="term" value="P:protein import into nucleus"/>
    <property type="evidence" value="ECO:0007669"/>
    <property type="project" value="TreeGrafter"/>
</dbReference>
<evidence type="ECO:0000313" key="12">
    <source>
        <dbReference type="Proteomes" id="UP000515160"/>
    </source>
</evidence>
<dbReference type="Proteomes" id="UP000515160">
    <property type="component" value="Chromosome 3"/>
</dbReference>
<dbReference type="InterPro" id="IPR018864">
    <property type="entry name" value="Nucleoporin_Nup188_N"/>
</dbReference>
<feature type="domain" description="Nucleoporin Nup188 N-terminal subdomain III" evidence="11">
    <location>
        <begin position="521"/>
        <end position="939"/>
    </location>
</feature>
<evidence type="ECO:0000256" key="2">
    <source>
        <dbReference type="ARBA" id="ARBA00022448"/>
    </source>
</evidence>
<evidence type="ECO:0000256" key="8">
    <source>
        <dbReference type="ARBA" id="ARBA00038387"/>
    </source>
</evidence>
<proteinExistence type="inferred from homology"/>
<dbReference type="Pfam" id="PF10487">
    <property type="entry name" value="Nup188_N"/>
    <property type="match status" value="1"/>
</dbReference>
<sequence>MPAIEKCVIYDWKRLWQMVSGIHYETPQDTVKEELHNVSSELQAGVLQFKPKSASNLQLEALLKEKKQEKLLPFTERLQELLNLETAQCWEILCYYLTKEYRGSASLLTQLISTETNMTKLLEDIRHYYSLERMIVLKIVKNLLVFYKVANHPYHNEYKEVVDKITLPRLLDSYLNQLDSLINELPPRKLLAGECFYSPERLTSWSERNAREINEVLHILLLLAEHIPFEFVHIKRLFATIKQHSFGRIQNYLDESNVYHQELIKNLTYSELVLLLKCFSFEHPKQNAQLIEQIIQELHVEIANMHHRPEHGPLLLVWMLLRLRGTNDSEDASSLLRCRQLGKRAVELKCFVQLQAIVTHAMFADDSLLSRIVRKTVYNQLAYLCELFDGDGSCARYEGIYELLCELLSWPQLAKDFCNNEDGGVRSLYNTLLENFPLEFINLAKLAQALTKAGQGSYIKTQLESLPMLALLYDERQHKLNELGSEEYELMNVVQPFPRIDYTLPAGTSCTAVQHPSGFYMHFRCNVNFFNALHHEINCLLREKAQLHGDFDSNERILRVEAGLKYLVLAVQRTKSIDGISTEMVHPTEMCIDLLGKFKSVQCPPDGLLSSCLNVCTALLPLVDEEIFRRVSNLDILPTISNGSLQDYKLYASASYFESRFLGSVIDNVEKKQERFEFLMAYLSFLRTYTKLKRKRYLQVELPGLIFLLRDVFPHLHTWHFKSQTEKNKIYFEVLSFICDLFDILASNPEKNCKESQLLLNVCVYSLLNLDNGLILLRFVGVGNAFLQYTMELETNWMQQQPHGLMMLVRLSMRILMQVLCLKSHVYSSDALSPLEALIYTQPKQRDTLRIIPTVCSYMSNIFDRWLPIASCRLLKRIALEFNMSLLACLDMEADQIRLTFMQKLPDELESDSVKIAILELVDACIAKQPGVTEAFFKVNYGNDKRSFFGKECTPSIGDSIVTYMKEFLDALEAEPLTIQQTLPSKIMNIFHSLWKHNLQMLVDELLKKPRFWTKLCSPLFAKPTPQPQVRVYTQLMNIVSIEAYSMGNKQNDELREVLKKFFDRDCFQQWLNYIFDMPKVPAVLSANEELPDWICCLQSFKDLIVILLKKQPNLITIPDAQFKQLAQKCLTVLVDRAHYLEDMRPFIMLAELYIFLILRFKHAYTSNSDEEHELMEQLLQLMSRICSCYEDLHVRAKEACLAIITKSAHLYTNLLVRDSSIALRFLNSVVSIICTELQNMEKSVNLDQLAQTQPPPEETNGKASTNSLILCLNLLKAVATIFNNDGPGNWDLPFVSVRLFQRLLRCVSYTLPLHRKRVLTVQLLDVLIVFAKSNCSVEFLHCDVGEHLWLKMLPPRELLQTRYEFNKATNDMWTMEEWWPIYARGIELVDIIFDKHKKCFLQDALQFVGIHEVYLVDSLLLGKQSLEPAAMQLIKASISLVASLTEHHKEWAQEHSASLFNIMSAVQGLMCHVTSMFHQQRNLKCLLAGRRSQLEILRNTESIAIDDDIINACNDLTDIIIYCVKALLKFSPDLLYLLCSSIYEPHKWRPLLDVKFGAPKLSESNVTLTFGMVLNMVSIYVKALNMQNHGFNEVPLNMLPVVEDGDVTTNVSSNNSLTGETSRGQRSFTKSLSVNSIASAACPSNELLANLDGQLCLVALEHLLMLVASQSIYVIRSPELEPRWKQIVRRDISSELLCFHEFVRRRVIVDYRDSRCQWVRRKHGLLKIKQSDAAILAPSQRNATEVVRRTSSTANELRVNVVRRLHLQQQQHAPQSSENNFEVTQVLSPIAAPYSSAAGHNIEASTPQAAMELGDTPKGHLESRKRPHFGQLQHNPQDEAALAIEVQYFAPTTSSGYSELSQVQLVEEDYLQLMSALFGVIPQSEPARESSSGM</sequence>
<keyword evidence="2" id="KW-0813">Transport</keyword>
<comment type="similarity">
    <text evidence="8">Belongs to the Nup188 family.</text>
</comment>
<dbReference type="InterPro" id="IPR048883">
    <property type="entry name" value="Nup188_N-subdom_III"/>
</dbReference>
<evidence type="ECO:0000313" key="13">
    <source>
        <dbReference type="RefSeq" id="XP_034111624.1"/>
    </source>
</evidence>
<dbReference type="OrthoDB" id="102511at2759"/>
<dbReference type="GeneID" id="117572689"/>
<evidence type="ECO:0000259" key="11">
    <source>
        <dbReference type="Pfam" id="PF21093"/>
    </source>
</evidence>
<dbReference type="GO" id="GO:0044611">
    <property type="term" value="C:nuclear pore inner ring"/>
    <property type="evidence" value="ECO:0007669"/>
    <property type="project" value="TreeGrafter"/>
</dbReference>
<feature type="domain" description="Nucleoporin Nup188 N-terminal" evidence="10">
    <location>
        <begin position="31"/>
        <end position="453"/>
    </location>
</feature>
<comment type="subcellular location">
    <subcellularLocation>
        <location evidence="1">Nucleus</location>
        <location evidence="1">Nuclear pore complex</location>
    </subcellularLocation>
</comment>
<keyword evidence="6" id="KW-0906">Nuclear pore complex</keyword>
<dbReference type="CTD" id="23511"/>
<dbReference type="Pfam" id="PF21093">
    <property type="entry name" value="Nup188_N-subdom_III"/>
    <property type="match status" value="1"/>
</dbReference>
<keyword evidence="12" id="KW-1185">Reference proteome</keyword>
<accession>A0A6P8XFS8</accession>
<dbReference type="PANTHER" id="PTHR31431:SF1">
    <property type="entry name" value="NUCLEOPORIN NUP188"/>
    <property type="match status" value="1"/>
</dbReference>
<keyword evidence="4" id="KW-0653">Protein transport</keyword>
<evidence type="ECO:0000256" key="1">
    <source>
        <dbReference type="ARBA" id="ARBA00004567"/>
    </source>
</evidence>
<reference evidence="13" key="1">
    <citation type="submission" date="2025-08" db="UniProtKB">
        <authorList>
            <consortium name="RefSeq"/>
        </authorList>
    </citation>
    <scope>IDENTIFICATION</scope>
    <source>
        <strain evidence="13">15112-1751.03</strain>
        <tissue evidence="13">Whole Adult</tissue>
    </source>
</reference>
<evidence type="ECO:0000256" key="5">
    <source>
        <dbReference type="ARBA" id="ARBA00023010"/>
    </source>
</evidence>
<evidence type="ECO:0000256" key="7">
    <source>
        <dbReference type="ARBA" id="ARBA00023242"/>
    </source>
</evidence>
<protein>
    <recommendedName>
        <fullName evidence="9">Nucleoporin NUP188</fullName>
    </recommendedName>
</protein>
<dbReference type="RefSeq" id="XP_034111624.1">
    <property type="nucleotide sequence ID" value="XM_034255733.2"/>
</dbReference>
<name>A0A6P8XFS8_DROAB</name>
<dbReference type="InterPro" id="IPR044840">
    <property type="entry name" value="Nup188"/>
</dbReference>
<keyword evidence="3" id="KW-0509">mRNA transport</keyword>
<gene>
    <name evidence="13" type="primary">LOC117572689</name>
</gene>
<dbReference type="GO" id="GO:0017056">
    <property type="term" value="F:structural constituent of nuclear pore"/>
    <property type="evidence" value="ECO:0007669"/>
    <property type="project" value="InterPro"/>
</dbReference>
<evidence type="ECO:0000256" key="9">
    <source>
        <dbReference type="ARBA" id="ARBA00040174"/>
    </source>
</evidence>
<evidence type="ECO:0000256" key="4">
    <source>
        <dbReference type="ARBA" id="ARBA00022927"/>
    </source>
</evidence>
<evidence type="ECO:0000259" key="10">
    <source>
        <dbReference type="Pfam" id="PF10487"/>
    </source>
</evidence>
<organism evidence="12 13">
    <name type="scientific">Drosophila albomicans</name>
    <name type="common">Fruit fly</name>
    <dbReference type="NCBI Taxonomy" id="7291"/>
    <lineage>
        <taxon>Eukaryota</taxon>
        <taxon>Metazoa</taxon>
        <taxon>Ecdysozoa</taxon>
        <taxon>Arthropoda</taxon>
        <taxon>Hexapoda</taxon>
        <taxon>Insecta</taxon>
        <taxon>Pterygota</taxon>
        <taxon>Neoptera</taxon>
        <taxon>Endopterygota</taxon>
        <taxon>Diptera</taxon>
        <taxon>Brachycera</taxon>
        <taxon>Muscomorpha</taxon>
        <taxon>Ephydroidea</taxon>
        <taxon>Drosophilidae</taxon>
        <taxon>Drosophila</taxon>
    </lineage>
</organism>
<keyword evidence="7" id="KW-0539">Nucleus</keyword>
<dbReference type="GO" id="GO:0051028">
    <property type="term" value="P:mRNA transport"/>
    <property type="evidence" value="ECO:0007669"/>
    <property type="project" value="UniProtKB-KW"/>
</dbReference>
<evidence type="ECO:0000256" key="6">
    <source>
        <dbReference type="ARBA" id="ARBA00023132"/>
    </source>
</evidence>
<dbReference type="PANTHER" id="PTHR31431">
    <property type="entry name" value="NUCLEOPORIN NUP188 HOMOLOG"/>
    <property type="match status" value="1"/>
</dbReference>